<dbReference type="InterPro" id="IPR027417">
    <property type="entry name" value="P-loop_NTPase"/>
</dbReference>
<gene>
    <name evidence="1" type="ORF">QWY14_15770</name>
</gene>
<comment type="caution">
    <text evidence="1">The sequence shown here is derived from an EMBL/GenBank/DDBJ whole genome shotgun (WGS) entry which is preliminary data.</text>
</comment>
<dbReference type="RefSeq" id="WP_301724761.1">
    <property type="nucleotide sequence ID" value="NZ_JAUJWV010000003.1"/>
</dbReference>
<keyword evidence="2" id="KW-1185">Reference proteome</keyword>
<accession>A0ABT8N6H5</accession>
<protein>
    <submittedName>
        <fullName evidence="1">Topology modulation protein</fullName>
    </submittedName>
</protein>
<name>A0ABT8N6H5_9BACL</name>
<dbReference type="EMBL" id="JAUJWV010000003">
    <property type="protein sequence ID" value="MDN7243262.1"/>
    <property type="molecule type" value="Genomic_DNA"/>
</dbReference>
<evidence type="ECO:0000313" key="1">
    <source>
        <dbReference type="EMBL" id="MDN7243262.1"/>
    </source>
</evidence>
<dbReference type="Proteomes" id="UP001172055">
    <property type="component" value="Unassembled WGS sequence"/>
</dbReference>
<dbReference type="InterPro" id="IPR052922">
    <property type="entry name" value="Cytidylate_Kinase-2"/>
</dbReference>
<reference evidence="1 2" key="1">
    <citation type="submission" date="2023-06" db="EMBL/GenBank/DDBJ databases">
        <title>Novel species in genus Planococcus.</title>
        <authorList>
            <person name="Ning S."/>
        </authorList>
    </citation>
    <scope>NUCLEOTIDE SEQUENCE [LARGE SCALE GENOMIC DNA]</scope>
    <source>
        <strain evidence="1 2">N028</strain>
    </source>
</reference>
<sequence length="174" mass="20113">MKKIVIMGVSAGVGKSTFAVKLGKELSLPVYHLDAYYWKPGWVEAEPEEFRSVQEGIVKTDKWIVEGNYTATADIRLSEADTMIYLELPLLVCVYRVLKRWLTNLGRTRPDVGEDCPEKMDAAFLKFIFTTYSARKVKMRERMRSFQNARPENTVIFLASQKQIDSFFNKKQEN</sequence>
<dbReference type="Gene3D" id="3.40.50.300">
    <property type="entry name" value="P-loop containing nucleotide triphosphate hydrolases"/>
    <property type="match status" value="1"/>
</dbReference>
<evidence type="ECO:0000313" key="2">
    <source>
        <dbReference type="Proteomes" id="UP001172055"/>
    </source>
</evidence>
<dbReference type="SUPFAM" id="SSF52540">
    <property type="entry name" value="P-loop containing nucleoside triphosphate hydrolases"/>
    <property type="match status" value="1"/>
</dbReference>
<dbReference type="PANTHER" id="PTHR37816:SF3">
    <property type="entry name" value="MODULATES DNA TOPOLOGY"/>
    <property type="match status" value="1"/>
</dbReference>
<organism evidence="1 2">
    <name type="scientific">Planococcus shixiaomingii</name>
    <dbReference type="NCBI Taxonomy" id="3058393"/>
    <lineage>
        <taxon>Bacteria</taxon>
        <taxon>Bacillati</taxon>
        <taxon>Bacillota</taxon>
        <taxon>Bacilli</taxon>
        <taxon>Bacillales</taxon>
        <taxon>Caryophanaceae</taxon>
        <taxon>Planococcus</taxon>
    </lineage>
</organism>
<proteinExistence type="predicted"/>
<dbReference type="PANTHER" id="PTHR37816">
    <property type="entry name" value="YALI0E33011P"/>
    <property type="match status" value="1"/>
</dbReference>